<dbReference type="Proteomes" id="UP000831327">
    <property type="component" value="Chromosome"/>
</dbReference>
<feature type="domain" description="Cytochrome c oxidase subunit IV bacterial aa3 type" evidence="2">
    <location>
        <begin position="20"/>
        <end position="48"/>
    </location>
</feature>
<keyword evidence="4" id="KW-1185">Reference proteome</keyword>
<dbReference type="EMBL" id="AP025637">
    <property type="protein sequence ID" value="BDG73846.1"/>
    <property type="molecule type" value="Genomic_DNA"/>
</dbReference>
<gene>
    <name evidence="3" type="ORF">Rmf_37750</name>
</gene>
<reference evidence="3 4" key="1">
    <citation type="journal article" date="2016" name="Microbes Environ.">
        <title>Phylogenetically diverse aerobic anoxygenic phototrophic bacteria isolated from epilithic biofilms in Tama river, Japan.</title>
        <authorList>
            <person name="Hirose S."/>
            <person name="Matsuura K."/>
            <person name="Haruta S."/>
        </authorList>
    </citation>
    <scope>NUCLEOTIDE SEQUENCE [LARGE SCALE GENOMIC DNA]</scope>
    <source>
        <strain evidence="3 4">S08</strain>
    </source>
</reference>
<accession>A0ABM7Y7B9</accession>
<keyword evidence="1" id="KW-0812">Transmembrane</keyword>
<evidence type="ECO:0000256" key="1">
    <source>
        <dbReference type="SAM" id="Phobius"/>
    </source>
</evidence>
<name>A0ABM7Y7B9_9PROT</name>
<evidence type="ECO:0000313" key="4">
    <source>
        <dbReference type="Proteomes" id="UP000831327"/>
    </source>
</evidence>
<dbReference type="InterPro" id="IPR012422">
    <property type="entry name" value="Cyt_c_oxidase_su4_bac-aa3"/>
</dbReference>
<keyword evidence="1" id="KW-0472">Membrane</keyword>
<feature type="transmembrane region" description="Helical" evidence="1">
    <location>
        <begin position="31"/>
        <end position="50"/>
    </location>
</feature>
<dbReference type="RefSeq" id="WP_244408053.1">
    <property type="nucleotide sequence ID" value="NZ_AP025637.1"/>
</dbReference>
<evidence type="ECO:0000259" key="2">
    <source>
        <dbReference type="Pfam" id="PF07835"/>
    </source>
</evidence>
<evidence type="ECO:0000313" key="3">
    <source>
        <dbReference type="EMBL" id="BDG73846.1"/>
    </source>
</evidence>
<organism evidence="3 4">
    <name type="scientific">Roseomonas fluvialis</name>
    <dbReference type="NCBI Taxonomy" id="1750527"/>
    <lineage>
        <taxon>Bacteria</taxon>
        <taxon>Pseudomonadati</taxon>
        <taxon>Pseudomonadota</taxon>
        <taxon>Alphaproteobacteria</taxon>
        <taxon>Acetobacterales</taxon>
        <taxon>Roseomonadaceae</taxon>
        <taxon>Roseomonas</taxon>
    </lineage>
</organism>
<keyword evidence="1" id="KW-1133">Transmembrane helix</keyword>
<sequence length="51" mass="5851">MAEQQTYDFVEVKPADILAERQREWAGFTTFMTWGTGVVVAILVLVYLLWG</sequence>
<proteinExistence type="predicted"/>
<dbReference type="Pfam" id="PF07835">
    <property type="entry name" value="COX4_pro_2"/>
    <property type="match status" value="1"/>
</dbReference>
<dbReference type="Gene3D" id="1.20.5.160">
    <property type="entry name" value="Bacterial aa3 type cytochrome c oxidase subunit IV"/>
    <property type="match status" value="1"/>
</dbReference>
<protein>
    <recommendedName>
        <fullName evidence="2">Cytochrome c oxidase subunit IV bacterial aa3 type domain-containing protein</fullName>
    </recommendedName>
</protein>
<dbReference type="InterPro" id="IPR036596">
    <property type="entry name" value="Cyt-C_aa3_sf"/>
</dbReference>